<dbReference type="Proteomes" id="UP000195814">
    <property type="component" value="Chromosome"/>
</dbReference>
<dbReference type="EMBL" id="CP015579">
    <property type="protein sequence ID" value="ARU94311.1"/>
    <property type="molecule type" value="Genomic_DNA"/>
</dbReference>
<evidence type="ECO:0000313" key="1">
    <source>
        <dbReference type="EMBL" id="ARU94311.1"/>
    </source>
</evidence>
<protein>
    <submittedName>
        <fullName evidence="1">Uncharacterized protein</fullName>
    </submittedName>
</protein>
<reference evidence="3 4" key="1">
    <citation type="submission" date="2016-05" db="EMBL/GenBank/DDBJ databases">
        <title>Complete genome sequence of two 2,5-diketo-D-glunonic acid producing strain Tatumella citrea.</title>
        <authorList>
            <person name="Duan C."/>
            <person name="Yang J."/>
            <person name="Yang S."/>
        </authorList>
    </citation>
    <scope>NUCLEOTIDE SEQUENCE [LARGE SCALE GENOMIC DNA]</scope>
    <source>
        <strain evidence="2 3">ATCC 39140</strain>
        <strain evidence="1 4">DSM 13699</strain>
    </source>
</reference>
<proteinExistence type="predicted"/>
<evidence type="ECO:0000313" key="4">
    <source>
        <dbReference type="Proteomes" id="UP000195814"/>
    </source>
</evidence>
<evidence type="ECO:0000313" key="2">
    <source>
        <dbReference type="EMBL" id="ARU98351.1"/>
    </source>
</evidence>
<name>A0A1Y0L8D7_TATCI</name>
<gene>
    <name evidence="1" type="ORF">A7K98_11325</name>
    <name evidence="2" type="ORF">A7K99_11325</name>
</gene>
<dbReference type="KEGG" id="tci:A7K98_11325"/>
<organism evidence="1 4">
    <name type="scientific">Tatumella citrea</name>
    <name type="common">Pantoea citrea</name>
    <dbReference type="NCBI Taxonomy" id="53336"/>
    <lineage>
        <taxon>Bacteria</taxon>
        <taxon>Pseudomonadati</taxon>
        <taxon>Pseudomonadota</taxon>
        <taxon>Gammaproteobacteria</taxon>
        <taxon>Enterobacterales</taxon>
        <taxon>Erwiniaceae</taxon>
        <taxon>Tatumella</taxon>
    </lineage>
</organism>
<accession>A0A1Y0L8D7</accession>
<evidence type="ECO:0000313" key="3">
    <source>
        <dbReference type="Proteomes" id="UP000195729"/>
    </source>
</evidence>
<dbReference type="AlphaFoldDB" id="A0A1Y0L8D7"/>
<dbReference type="EMBL" id="CP015581">
    <property type="protein sequence ID" value="ARU98351.1"/>
    <property type="molecule type" value="Genomic_DNA"/>
</dbReference>
<keyword evidence="3" id="KW-1185">Reference proteome</keyword>
<dbReference type="Proteomes" id="UP000195729">
    <property type="component" value="Chromosome"/>
</dbReference>
<sequence>MPQAQSILCSQTESATGGEIPQKITENICRLKYRGFCAISAICLLFGRKYQKQAEFICDGN</sequence>